<dbReference type="EMBL" id="VNJI01000001">
    <property type="protein sequence ID" value="TVY11936.1"/>
    <property type="molecule type" value="Genomic_DNA"/>
</dbReference>
<evidence type="ECO:0000256" key="7">
    <source>
        <dbReference type="SAM" id="Phobius"/>
    </source>
</evidence>
<keyword evidence="3" id="KW-1003">Cell membrane</keyword>
<evidence type="ECO:0000256" key="6">
    <source>
        <dbReference type="ARBA" id="ARBA00023136"/>
    </source>
</evidence>
<name>A0A559KIJ0_9BACL</name>
<comment type="subcellular location">
    <subcellularLocation>
        <location evidence="1">Cell membrane</location>
        <topology evidence="1">Multi-pass membrane protein</topology>
    </subcellularLocation>
</comment>
<keyword evidence="6 7" id="KW-0472">Membrane</keyword>
<evidence type="ECO:0000259" key="8">
    <source>
        <dbReference type="Pfam" id="PF04239"/>
    </source>
</evidence>
<dbReference type="InterPro" id="IPR023090">
    <property type="entry name" value="UPF0702_alpha/beta_dom_sf"/>
</dbReference>
<dbReference type="PANTHER" id="PTHR34582:SF6">
    <property type="entry name" value="UPF0702 TRANSMEMBRANE PROTEIN YCAP"/>
    <property type="match status" value="1"/>
</dbReference>
<proteinExistence type="inferred from homology"/>
<evidence type="ECO:0000313" key="9">
    <source>
        <dbReference type="EMBL" id="TVY11936.1"/>
    </source>
</evidence>
<organism evidence="9 10">
    <name type="scientific">Paenibacillus cremeus</name>
    <dbReference type="NCBI Taxonomy" id="2163881"/>
    <lineage>
        <taxon>Bacteria</taxon>
        <taxon>Bacillati</taxon>
        <taxon>Bacillota</taxon>
        <taxon>Bacilli</taxon>
        <taxon>Bacillales</taxon>
        <taxon>Paenibacillaceae</taxon>
        <taxon>Paenibacillus</taxon>
    </lineage>
</organism>
<feature type="transmembrane region" description="Helical" evidence="7">
    <location>
        <begin position="6"/>
        <end position="25"/>
    </location>
</feature>
<sequence length="200" mass="23066">MDMLTLFLRTLVVFMIVFLTMRVMGKRELGNLSVFDLVMCIMIAETASVAMQDLNTPILYGLVPMMTLIVIQLVLTFHSLKTTSAKRWLDSKSSTLLDSSRLFKTADVEFAMLEPLIKTAKKEMQTNQARPREGQAAFRYEGLPLTLIMDGKVQDENLAKLGKTRFWLKRELQTKGVKAFKEVFFCSVDHREKWFIDKKR</sequence>
<keyword evidence="4 7" id="KW-0812">Transmembrane</keyword>
<evidence type="ECO:0000256" key="3">
    <source>
        <dbReference type="ARBA" id="ARBA00022475"/>
    </source>
</evidence>
<evidence type="ECO:0000313" key="10">
    <source>
        <dbReference type="Proteomes" id="UP000317036"/>
    </source>
</evidence>
<evidence type="ECO:0000256" key="1">
    <source>
        <dbReference type="ARBA" id="ARBA00004651"/>
    </source>
</evidence>
<dbReference type="GO" id="GO:0005886">
    <property type="term" value="C:plasma membrane"/>
    <property type="evidence" value="ECO:0007669"/>
    <property type="project" value="UniProtKB-SubCell"/>
</dbReference>
<dbReference type="PANTHER" id="PTHR34582">
    <property type="entry name" value="UPF0702 TRANSMEMBRANE PROTEIN YCAP"/>
    <property type="match status" value="1"/>
</dbReference>
<dbReference type="AlphaFoldDB" id="A0A559KIJ0"/>
<dbReference type="Proteomes" id="UP000317036">
    <property type="component" value="Unassembled WGS sequence"/>
</dbReference>
<dbReference type="Gene3D" id="3.30.240.20">
    <property type="entry name" value="bsu07140 like domains"/>
    <property type="match status" value="1"/>
</dbReference>
<feature type="transmembrane region" description="Helical" evidence="7">
    <location>
        <begin position="57"/>
        <end position="77"/>
    </location>
</feature>
<comment type="similarity">
    <text evidence="2">Belongs to the UPF0702 family.</text>
</comment>
<reference evidence="9 10" key="1">
    <citation type="submission" date="2019-07" db="EMBL/GenBank/DDBJ databases">
        <authorList>
            <person name="Kim J."/>
        </authorList>
    </citation>
    <scope>NUCLEOTIDE SEQUENCE [LARGE SCALE GENOMIC DNA]</scope>
    <source>
        <strain evidence="9 10">JC52</strain>
    </source>
</reference>
<keyword evidence="5 7" id="KW-1133">Transmembrane helix</keyword>
<evidence type="ECO:0000256" key="4">
    <source>
        <dbReference type="ARBA" id="ARBA00022692"/>
    </source>
</evidence>
<protein>
    <submittedName>
        <fullName evidence="9">DUF421 domain-containing protein</fullName>
    </submittedName>
</protein>
<comment type="caution">
    <text evidence="9">The sequence shown here is derived from an EMBL/GenBank/DDBJ whole genome shotgun (WGS) entry which is preliminary data.</text>
</comment>
<accession>A0A559KIJ0</accession>
<keyword evidence="10" id="KW-1185">Reference proteome</keyword>
<gene>
    <name evidence="9" type="ORF">FPZ49_01230</name>
</gene>
<evidence type="ECO:0000256" key="2">
    <source>
        <dbReference type="ARBA" id="ARBA00006448"/>
    </source>
</evidence>
<feature type="domain" description="YetF C-terminal" evidence="8">
    <location>
        <begin position="97"/>
        <end position="188"/>
    </location>
</feature>
<evidence type="ECO:0000256" key="5">
    <source>
        <dbReference type="ARBA" id="ARBA00022989"/>
    </source>
</evidence>
<dbReference type="InterPro" id="IPR007353">
    <property type="entry name" value="DUF421"/>
</dbReference>
<dbReference type="OrthoDB" id="1682423at2"/>
<dbReference type="RefSeq" id="WP_144842520.1">
    <property type="nucleotide sequence ID" value="NZ_VNJI01000001.1"/>
</dbReference>
<dbReference type="Pfam" id="PF04239">
    <property type="entry name" value="DUF421"/>
    <property type="match status" value="1"/>
</dbReference>